<dbReference type="InterPro" id="IPR020449">
    <property type="entry name" value="Tscrpt_reg_AraC-type_HTH"/>
</dbReference>
<dbReference type="Proteomes" id="UP000318521">
    <property type="component" value="Unassembled WGS sequence"/>
</dbReference>
<organism evidence="6 7">
    <name type="scientific">Alkalicoccobacillus porphyridii</name>
    <dbReference type="NCBI Taxonomy" id="2597270"/>
    <lineage>
        <taxon>Bacteria</taxon>
        <taxon>Bacillati</taxon>
        <taxon>Bacillota</taxon>
        <taxon>Bacilli</taxon>
        <taxon>Bacillales</taxon>
        <taxon>Bacillaceae</taxon>
        <taxon>Alkalicoccobacillus</taxon>
    </lineage>
</organism>
<keyword evidence="3" id="KW-0804">Transcription</keyword>
<dbReference type="InterPro" id="IPR009057">
    <property type="entry name" value="Homeodomain-like_sf"/>
</dbReference>
<dbReference type="SMART" id="SM00342">
    <property type="entry name" value="HTH_ARAC"/>
    <property type="match status" value="1"/>
</dbReference>
<feature type="domain" description="HTH araC/xylS-type" evidence="5">
    <location>
        <begin position="653"/>
        <end position="752"/>
    </location>
</feature>
<dbReference type="GO" id="GO:0043565">
    <property type="term" value="F:sequence-specific DNA binding"/>
    <property type="evidence" value="ECO:0007669"/>
    <property type="project" value="InterPro"/>
</dbReference>
<keyword evidence="2" id="KW-0238">DNA-binding</keyword>
<keyword evidence="4" id="KW-0472">Membrane</keyword>
<evidence type="ECO:0000259" key="5">
    <source>
        <dbReference type="PROSITE" id="PS01124"/>
    </source>
</evidence>
<proteinExistence type="predicted"/>
<keyword evidence="4" id="KW-0812">Transmembrane</keyword>
<dbReference type="PANTHER" id="PTHR43280">
    <property type="entry name" value="ARAC-FAMILY TRANSCRIPTIONAL REGULATOR"/>
    <property type="match status" value="1"/>
</dbReference>
<dbReference type="SUPFAM" id="SSF46689">
    <property type="entry name" value="Homeodomain-like"/>
    <property type="match status" value="1"/>
</dbReference>
<dbReference type="EMBL" id="VLXZ01000004">
    <property type="protein sequence ID" value="TSB47060.1"/>
    <property type="molecule type" value="Genomic_DNA"/>
</dbReference>
<protein>
    <submittedName>
        <fullName evidence="6">Helix-turn-helix domain-containing protein</fullName>
    </submittedName>
</protein>
<dbReference type="PRINTS" id="PR00032">
    <property type="entry name" value="HTHARAC"/>
</dbReference>
<keyword evidence="4" id="KW-1133">Transmembrane helix</keyword>
<name>A0A554A044_9BACI</name>
<evidence type="ECO:0000313" key="6">
    <source>
        <dbReference type="EMBL" id="TSB47060.1"/>
    </source>
</evidence>
<feature type="transmembrane region" description="Helical" evidence="4">
    <location>
        <begin position="12"/>
        <end position="32"/>
    </location>
</feature>
<dbReference type="PROSITE" id="PS01124">
    <property type="entry name" value="HTH_ARAC_FAMILY_2"/>
    <property type="match status" value="1"/>
</dbReference>
<dbReference type="OrthoDB" id="368621at2"/>
<dbReference type="Pfam" id="PF12833">
    <property type="entry name" value="HTH_18"/>
    <property type="match status" value="1"/>
</dbReference>
<dbReference type="RefSeq" id="WP_143848290.1">
    <property type="nucleotide sequence ID" value="NZ_VLXZ01000004.1"/>
</dbReference>
<gene>
    <name evidence="6" type="ORF">FN960_08570</name>
</gene>
<dbReference type="InterPro" id="IPR018060">
    <property type="entry name" value="HTH_AraC"/>
</dbReference>
<dbReference type="InterPro" id="IPR041522">
    <property type="entry name" value="CdaR_GGDEF"/>
</dbReference>
<evidence type="ECO:0000256" key="1">
    <source>
        <dbReference type="ARBA" id="ARBA00023015"/>
    </source>
</evidence>
<dbReference type="PROSITE" id="PS00041">
    <property type="entry name" value="HTH_ARAC_FAMILY_1"/>
    <property type="match status" value="1"/>
</dbReference>
<keyword evidence="1" id="KW-0805">Transcription regulation</keyword>
<sequence length="758" mass="87112">MFRRRTLNVYRRFLISYVIILLIPIMTGFFTYHAAIKEAENYAIRTSIQSLNQSKSLLEQRLSEVERFARHIAINDDLQRILLLSSDESTRQISLLSSFSSAVTPFASTNDFIEDYYIRINKSNLIITPGSVYFRPQQFFAGTDYSEAYLSKLVETENRTHSFISPTEDMDSIGLTFVQSIPLDSAYASLGTVVVPIKQNDINNIVKSMPNELDAWTFIRDGENKVISATNITKDRITEIAINSNEQDVEYLKDGTLVVTMRSDKNDLIYTAGIPKSTIAAQAKPIKDITLIVTSVTLLVGLCISLQFSRRNSRPITSIVKRLNEYMGAEAKSKNEYDSLMDHVSHLLKSHTELRQTLSNQMPVLKDLFIKQLLHGSITAEQAVESYNNSYGEKFSNHHVGNVFVAEIASKKENLPTKEYHERLMEFDLYVEEKMGELYPFLHKTISQRKLIYLLLIDKIEHQHSPQKAEILFKELNDKVEGRQTLDIHVGIGQSYERLSDINRSYHEALVALQYGQDLADFGVFLFRRIVHSSTIYFYPYDWELSLLKNIKDGNAEASISMIDTLFNKNKYEKSLSPKMLEHFLVALKGTVMRAIDATRQEGQIKQLYEKLLLTQINTNKSEELKQMIISLIYLFCDWKDKKQAVQDHVLIQKVKECINVHYTDAGLTSNLIASKIGDEEKRMISLFKYETGERLNEYIERVRIKKAEDLLSQGVLTIEEIAEQVGYNSAHSFRRVFKRLHAITPVQYRENLHSSKA</sequence>
<dbReference type="GO" id="GO:0003700">
    <property type="term" value="F:DNA-binding transcription factor activity"/>
    <property type="evidence" value="ECO:0007669"/>
    <property type="project" value="InterPro"/>
</dbReference>
<evidence type="ECO:0000256" key="4">
    <source>
        <dbReference type="SAM" id="Phobius"/>
    </source>
</evidence>
<dbReference type="Pfam" id="PF17853">
    <property type="entry name" value="GGDEF_2"/>
    <property type="match status" value="1"/>
</dbReference>
<evidence type="ECO:0000256" key="2">
    <source>
        <dbReference type="ARBA" id="ARBA00023125"/>
    </source>
</evidence>
<dbReference type="AlphaFoldDB" id="A0A554A044"/>
<comment type="caution">
    <text evidence="6">The sequence shown here is derived from an EMBL/GenBank/DDBJ whole genome shotgun (WGS) entry which is preliminary data.</text>
</comment>
<dbReference type="InterPro" id="IPR018062">
    <property type="entry name" value="HTH_AraC-typ_CS"/>
</dbReference>
<keyword evidence="7" id="KW-1185">Reference proteome</keyword>
<reference evidence="6 7" key="1">
    <citation type="submission" date="2019-07" db="EMBL/GenBank/DDBJ databases">
        <authorList>
            <person name="Park Y.J."/>
            <person name="Jeong S.E."/>
            <person name="Jung H.S."/>
        </authorList>
    </citation>
    <scope>NUCLEOTIDE SEQUENCE [LARGE SCALE GENOMIC DNA]</scope>
    <source>
        <strain evidence="7">P16(2019)</strain>
    </source>
</reference>
<dbReference type="Gene3D" id="1.10.10.60">
    <property type="entry name" value="Homeodomain-like"/>
    <property type="match status" value="2"/>
</dbReference>
<evidence type="ECO:0000313" key="7">
    <source>
        <dbReference type="Proteomes" id="UP000318521"/>
    </source>
</evidence>
<accession>A0A554A044</accession>
<dbReference type="PANTHER" id="PTHR43280:SF2">
    <property type="entry name" value="HTH-TYPE TRANSCRIPTIONAL REGULATOR EXSA"/>
    <property type="match status" value="1"/>
</dbReference>
<evidence type="ECO:0000256" key="3">
    <source>
        <dbReference type="ARBA" id="ARBA00023163"/>
    </source>
</evidence>